<organism evidence="11 12">
    <name type="scientific">Trichocoleus desertorum GB2-A4</name>
    <dbReference type="NCBI Taxonomy" id="2933944"/>
    <lineage>
        <taxon>Bacteria</taxon>
        <taxon>Bacillati</taxon>
        <taxon>Cyanobacteriota</taxon>
        <taxon>Cyanophyceae</taxon>
        <taxon>Leptolyngbyales</taxon>
        <taxon>Trichocoleusaceae</taxon>
        <taxon>Trichocoleus</taxon>
    </lineage>
</organism>
<dbReference type="PANTHER" id="PTHR24363">
    <property type="entry name" value="SERINE/THREONINE PROTEIN KINASE"/>
    <property type="match status" value="1"/>
</dbReference>
<dbReference type="Pfam" id="PF00069">
    <property type="entry name" value="Pkinase"/>
    <property type="match status" value="1"/>
</dbReference>
<dbReference type="Proteomes" id="UP001464891">
    <property type="component" value="Unassembled WGS sequence"/>
</dbReference>
<evidence type="ECO:0000256" key="5">
    <source>
        <dbReference type="ARBA" id="ARBA00022777"/>
    </source>
</evidence>
<evidence type="ECO:0000256" key="4">
    <source>
        <dbReference type="ARBA" id="ARBA00022741"/>
    </source>
</evidence>
<keyword evidence="3" id="KW-0808">Transferase</keyword>
<dbReference type="Gene3D" id="3.30.200.20">
    <property type="entry name" value="Phosphorylase Kinase, domain 1"/>
    <property type="match status" value="1"/>
</dbReference>
<protein>
    <recommendedName>
        <fullName evidence="1">non-specific serine/threonine protein kinase</fullName>
        <ecNumber evidence="1">2.7.11.1</ecNumber>
    </recommendedName>
</protein>
<reference evidence="11 12" key="1">
    <citation type="submission" date="2022-04" db="EMBL/GenBank/DDBJ databases">
        <title>Positive selection, recombination, and allopatry shape intraspecific diversity of widespread and dominant cyanobacteria.</title>
        <authorList>
            <person name="Wei J."/>
            <person name="Shu W."/>
            <person name="Hu C."/>
        </authorList>
    </citation>
    <scope>NUCLEOTIDE SEQUENCE [LARGE SCALE GENOMIC DNA]</scope>
    <source>
        <strain evidence="11 12">GB2-A4</strain>
    </source>
</reference>
<evidence type="ECO:0000256" key="6">
    <source>
        <dbReference type="ARBA" id="ARBA00022840"/>
    </source>
</evidence>
<dbReference type="SUPFAM" id="SSF56112">
    <property type="entry name" value="Protein kinase-like (PK-like)"/>
    <property type="match status" value="1"/>
</dbReference>
<comment type="catalytic activity">
    <reaction evidence="7">
        <text>L-threonyl-[protein] + ATP = O-phospho-L-threonyl-[protein] + ADP + H(+)</text>
        <dbReference type="Rhea" id="RHEA:46608"/>
        <dbReference type="Rhea" id="RHEA-COMP:11060"/>
        <dbReference type="Rhea" id="RHEA-COMP:11605"/>
        <dbReference type="ChEBI" id="CHEBI:15378"/>
        <dbReference type="ChEBI" id="CHEBI:30013"/>
        <dbReference type="ChEBI" id="CHEBI:30616"/>
        <dbReference type="ChEBI" id="CHEBI:61977"/>
        <dbReference type="ChEBI" id="CHEBI:456216"/>
        <dbReference type="EC" id="2.7.11.1"/>
    </reaction>
</comment>
<dbReference type="CDD" id="cd14014">
    <property type="entry name" value="STKc_PknB_like"/>
    <property type="match status" value="1"/>
</dbReference>
<evidence type="ECO:0000256" key="2">
    <source>
        <dbReference type="ARBA" id="ARBA00022527"/>
    </source>
</evidence>
<keyword evidence="5 11" id="KW-0418">Kinase</keyword>
<dbReference type="GO" id="GO:0004674">
    <property type="term" value="F:protein serine/threonine kinase activity"/>
    <property type="evidence" value="ECO:0007669"/>
    <property type="project" value="UniProtKB-KW"/>
</dbReference>
<keyword evidence="12" id="KW-1185">Reference proteome</keyword>
<evidence type="ECO:0000313" key="12">
    <source>
        <dbReference type="Proteomes" id="UP001464891"/>
    </source>
</evidence>
<evidence type="ECO:0000256" key="7">
    <source>
        <dbReference type="ARBA" id="ARBA00047899"/>
    </source>
</evidence>
<dbReference type="InterPro" id="IPR000719">
    <property type="entry name" value="Prot_kinase_dom"/>
</dbReference>
<accession>A0ABV0J7M1</accession>
<dbReference type="RefSeq" id="WP_190434556.1">
    <property type="nucleotide sequence ID" value="NZ_JAMPKM010000006.1"/>
</dbReference>
<comment type="catalytic activity">
    <reaction evidence="8">
        <text>L-seryl-[protein] + ATP = O-phospho-L-seryl-[protein] + ADP + H(+)</text>
        <dbReference type="Rhea" id="RHEA:17989"/>
        <dbReference type="Rhea" id="RHEA-COMP:9863"/>
        <dbReference type="Rhea" id="RHEA-COMP:11604"/>
        <dbReference type="ChEBI" id="CHEBI:15378"/>
        <dbReference type="ChEBI" id="CHEBI:29999"/>
        <dbReference type="ChEBI" id="CHEBI:30616"/>
        <dbReference type="ChEBI" id="CHEBI:83421"/>
        <dbReference type="ChEBI" id="CHEBI:456216"/>
        <dbReference type="EC" id="2.7.11.1"/>
    </reaction>
</comment>
<name>A0ABV0J7M1_9CYAN</name>
<dbReference type="PROSITE" id="PS50011">
    <property type="entry name" value="PROTEIN_KINASE_DOM"/>
    <property type="match status" value="1"/>
</dbReference>
<feature type="binding site" evidence="9">
    <location>
        <position position="46"/>
    </location>
    <ligand>
        <name>ATP</name>
        <dbReference type="ChEBI" id="CHEBI:30616"/>
    </ligand>
</feature>
<gene>
    <name evidence="11" type="ORF">NC998_11845</name>
</gene>
<dbReference type="PROSITE" id="PS00109">
    <property type="entry name" value="PROTEIN_KINASE_TYR"/>
    <property type="match status" value="1"/>
</dbReference>
<keyword evidence="4 9" id="KW-0547">Nucleotide-binding</keyword>
<dbReference type="EC" id="2.7.11.1" evidence="1"/>
<proteinExistence type="predicted"/>
<feature type="domain" description="Protein kinase" evidence="10">
    <location>
        <begin position="16"/>
        <end position="299"/>
    </location>
</feature>
<evidence type="ECO:0000256" key="9">
    <source>
        <dbReference type="PROSITE-ProRule" id="PRU10141"/>
    </source>
</evidence>
<keyword evidence="2 11" id="KW-0723">Serine/threonine-protein kinase</keyword>
<evidence type="ECO:0000256" key="8">
    <source>
        <dbReference type="ARBA" id="ARBA00048679"/>
    </source>
</evidence>
<evidence type="ECO:0000256" key="3">
    <source>
        <dbReference type="ARBA" id="ARBA00022679"/>
    </source>
</evidence>
<dbReference type="PANTHER" id="PTHR24363:SF0">
    <property type="entry name" value="SERINE_THREONINE KINASE LIKE DOMAIN CONTAINING 1"/>
    <property type="match status" value="1"/>
</dbReference>
<sequence length="632" mass="68645">MTPPSIPVGTLLRQRYAIQQVLGQGGFSRTYLALDVERFNEPCVLKELAVPQQDGALLAKAEALFQREATVLYQIQHSQIPRFLAAFEDNQRLFSVQEFVDGQTYRHLLQERKTQGKVFSELEVLQFLSHLLPVLTYIHDRNIIHRDISLENIILRLRPSRAEEVAANSTLGLPILIDFGAVKSVANYLYTAFPSFSTSSYPSEITCVGKAGYAPPEQLQTGKVHPHSDLYALAATSLVLLTGKEPKTLLDSGTLNWQLRPYAQISDRFEAILYKMLSLRPGDRYQSAQAVLTELQPLLETAVPTTQLNSGANVAASAAVIAGSSILSSKLSQAMSGDRPFVQFGAANQNKTLKGSKKWHRWIGVSVGIAITLLLALTVPVLWRLTVAGGPQRNEVWVSGARIPQSEASQIIGSKQDANATSSRTNQAEPIQFDSGAISSVIQGNLQNQPLKSYVLRAAQGQIMTVALTGPEVTMNLLRSDQQGIDAAAYATQSWTGQLPKDDDYLIQVVGGGAYKLEVAITPLSQAIAVSTQAIARITIAPGATGAKVAGSVVPEQPRRYLLAARRGQTGVVKVIQGSVRIQAIAPNGQSIGNLNGQQPQVWRGKFPADGDYTLEISSLKPEKFTISLQFL</sequence>
<evidence type="ECO:0000256" key="1">
    <source>
        <dbReference type="ARBA" id="ARBA00012513"/>
    </source>
</evidence>
<dbReference type="Gene3D" id="2.60.120.380">
    <property type="match status" value="2"/>
</dbReference>
<keyword evidence="6 9" id="KW-0067">ATP-binding</keyword>
<dbReference type="InterPro" id="IPR008266">
    <property type="entry name" value="Tyr_kinase_AS"/>
</dbReference>
<evidence type="ECO:0000259" key="10">
    <source>
        <dbReference type="PROSITE" id="PS50011"/>
    </source>
</evidence>
<evidence type="ECO:0000313" key="11">
    <source>
        <dbReference type="EMBL" id="MEP0817786.1"/>
    </source>
</evidence>
<dbReference type="InterPro" id="IPR017441">
    <property type="entry name" value="Protein_kinase_ATP_BS"/>
</dbReference>
<dbReference type="EMBL" id="JAMPKM010000006">
    <property type="protein sequence ID" value="MEP0817786.1"/>
    <property type="molecule type" value="Genomic_DNA"/>
</dbReference>
<dbReference type="Gene3D" id="1.10.510.10">
    <property type="entry name" value="Transferase(Phosphotransferase) domain 1"/>
    <property type="match status" value="1"/>
</dbReference>
<dbReference type="InterPro" id="IPR011009">
    <property type="entry name" value="Kinase-like_dom_sf"/>
</dbReference>
<comment type="caution">
    <text evidence="11">The sequence shown here is derived from an EMBL/GenBank/DDBJ whole genome shotgun (WGS) entry which is preliminary data.</text>
</comment>
<dbReference type="PROSITE" id="PS00107">
    <property type="entry name" value="PROTEIN_KINASE_ATP"/>
    <property type="match status" value="1"/>
</dbReference>